<dbReference type="VEuPathDB" id="VectorBase:GPPI018497"/>
<protein>
    <submittedName>
        <fullName evidence="1">Uncharacterized protein</fullName>
    </submittedName>
</protein>
<dbReference type="AlphaFoldDB" id="A0A1B0B4G0"/>
<sequence>MAGDSLEIYGSQEGHEKVWIGEERYRQFEYRVWDFQHQKDFRVKQKQLWRNTLKPLQKYKIYELNHRWRSVKFEKVSSVRKLLQNGCSLIHTTTTTTTTITTYVEEAKRNEARRHIKLTVNCHLSLIVAISHPTFCTQLFLGFWERCIPRQHYVKVYKISYDIISALTAVFVITDNFPPFLYKGYILISE</sequence>
<evidence type="ECO:0000313" key="2">
    <source>
        <dbReference type="Proteomes" id="UP000092460"/>
    </source>
</evidence>
<name>A0A1B0B4G0_9MUSC</name>
<reference evidence="2" key="1">
    <citation type="submission" date="2015-01" db="EMBL/GenBank/DDBJ databases">
        <authorList>
            <person name="Aksoy S."/>
            <person name="Warren W."/>
            <person name="Wilson R.K."/>
        </authorList>
    </citation>
    <scope>NUCLEOTIDE SEQUENCE [LARGE SCALE GENOMIC DNA]</scope>
    <source>
        <strain evidence="2">IAEA</strain>
    </source>
</reference>
<evidence type="ECO:0000313" key="1">
    <source>
        <dbReference type="EnsemblMetazoa" id="GPPI018497-PA"/>
    </source>
</evidence>
<dbReference type="EMBL" id="JXJN01008303">
    <property type="status" value="NOT_ANNOTATED_CDS"/>
    <property type="molecule type" value="Genomic_DNA"/>
</dbReference>
<keyword evidence="2" id="KW-1185">Reference proteome</keyword>
<organism evidence="1 2">
    <name type="scientific">Glossina palpalis gambiensis</name>
    <dbReference type="NCBI Taxonomy" id="67801"/>
    <lineage>
        <taxon>Eukaryota</taxon>
        <taxon>Metazoa</taxon>
        <taxon>Ecdysozoa</taxon>
        <taxon>Arthropoda</taxon>
        <taxon>Hexapoda</taxon>
        <taxon>Insecta</taxon>
        <taxon>Pterygota</taxon>
        <taxon>Neoptera</taxon>
        <taxon>Endopterygota</taxon>
        <taxon>Diptera</taxon>
        <taxon>Brachycera</taxon>
        <taxon>Muscomorpha</taxon>
        <taxon>Hippoboscoidea</taxon>
        <taxon>Glossinidae</taxon>
        <taxon>Glossina</taxon>
    </lineage>
</organism>
<dbReference type="Proteomes" id="UP000092460">
    <property type="component" value="Unassembled WGS sequence"/>
</dbReference>
<dbReference type="EMBL" id="JXJN01008302">
    <property type="status" value="NOT_ANNOTATED_CDS"/>
    <property type="molecule type" value="Genomic_DNA"/>
</dbReference>
<proteinExistence type="predicted"/>
<accession>A0A1B0B4G0</accession>
<reference evidence="1" key="2">
    <citation type="submission" date="2020-05" db="UniProtKB">
        <authorList>
            <consortium name="EnsemblMetazoa"/>
        </authorList>
    </citation>
    <scope>IDENTIFICATION</scope>
    <source>
        <strain evidence="1">IAEA</strain>
    </source>
</reference>
<dbReference type="EnsemblMetazoa" id="GPPI018497-RA">
    <property type="protein sequence ID" value="GPPI018497-PA"/>
    <property type="gene ID" value="GPPI018497"/>
</dbReference>